<proteinExistence type="predicted"/>
<evidence type="ECO:0000256" key="6">
    <source>
        <dbReference type="SAM" id="Phobius"/>
    </source>
</evidence>
<feature type="transmembrane region" description="Helical" evidence="6">
    <location>
        <begin position="20"/>
        <end position="46"/>
    </location>
</feature>
<evidence type="ECO:0000313" key="7">
    <source>
        <dbReference type="EMBL" id="BBP86921.1"/>
    </source>
</evidence>
<evidence type="ECO:0000256" key="5">
    <source>
        <dbReference type="ARBA" id="ARBA00023136"/>
    </source>
</evidence>
<keyword evidence="4 6" id="KW-1133">Transmembrane helix</keyword>
<feature type="transmembrane region" description="Helical" evidence="6">
    <location>
        <begin position="53"/>
        <end position="73"/>
    </location>
</feature>
<evidence type="ECO:0000256" key="1">
    <source>
        <dbReference type="ARBA" id="ARBA00004651"/>
    </source>
</evidence>
<keyword evidence="3 6" id="KW-0812">Transmembrane</keyword>
<dbReference type="GO" id="GO:0005886">
    <property type="term" value="C:plasma membrane"/>
    <property type="evidence" value="ECO:0007669"/>
    <property type="project" value="UniProtKB-SubCell"/>
</dbReference>
<dbReference type="InterPro" id="IPR018385">
    <property type="entry name" value="C4_dicarb_anaerob_car-like"/>
</dbReference>
<comment type="subcellular location">
    <subcellularLocation>
        <location evidence="1">Cell membrane</location>
        <topology evidence="1">Multi-pass membrane protein</topology>
    </subcellularLocation>
</comment>
<evidence type="ECO:0000256" key="2">
    <source>
        <dbReference type="ARBA" id="ARBA00022475"/>
    </source>
</evidence>
<keyword evidence="2" id="KW-1003">Cell membrane</keyword>
<name>A0A5S9M1R7_BACIA</name>
<dbReference type="AlphaFoldDB" id="A0A5S9M1R7"/>
<sequence length="156" mass="16640">MSSAGFKRSNYCLFCIIVGGLFSVLGTTGIVVNSVIGFIPIGIIVARSLKWDAVAGAAVIYIGCYAGFNATILSPSPLGLSQTIAELPIFSGIGLRVIIYFFFLISSIVYIYLYTRRLKNKEKGSILGDQWFPAKGLGGADAESVDKPAFLLADIS</sequence>
<accession>A0A5S9M1R7</accession>
<evidence type="ECO:0000313" key="8">
    <source>
        <dbReference type="Proteomes" id="UP000464658"/>
    </source>
</evidence>
<protein>
    <submittedName>
        <fullName evidence="7">Uncharacterized protein</fullName>
    </submittedName>
</protein>
<keyword evidence="5 6" id="KW-0472">Membrane</keyword>
<gene>
    <name evidence="7" type="ORF">BsIDN1_05390</name>
</gene>
<evidence type="ECO:0000256" key="3">
    <source>
        <dbReference type="ARBA" id="ARBA00022692"/>
    </source>
</evidence>
<evidence type="ECO:0000256" key="4">
    <source>
        <dbReference type="ARBA" id="ARBA00022989"/>
    </source>
</evidence>
<feature type="transmembrane region" description="Helical" evidence="6">
    <location>
        <begin position="93"/>
        <end position="113"/>
    </location>
</feature>
<dbReference type="Pfam" id="PF03606">
    <property type="entry name" value="DcuC"/>
    <property type="match status" value="1"/>
</dbReference>
<organism evidence="7 8">
    <name type="scientific">Bacillus safensis</name>
    <dbReference type="NCBI Taxonomy" id="561879"/>
    <lineage>
        <taxon>Bacteria</taxon>
        <taxon>Bacillati</taxon>
        <taxon>Bacillota</taxon>
        <taxon>Bacilli</taxon>
        <taxon>Bacillales</taxon>
        <taxon>Bacillaceae</taxon>
        <taxon>Bacillus</taxon>
    </lineage>
</organism>
<dbReference type="EMBL" id="AP021906">
    <property type="protein sequence ID" value="BBP86921.1"/>
    <property type="molecule type" value="Genomic_DNA"/>
</dbReference>
<reference evidence="7 8" key="1">
    <citation type="submission" date="2019-12" db="EMBL/GenBank/DDBJ databases">
        <title>Full genome sequence of a Bacillus safensis strain isolated from commercially available natto in Indonesia.</title>
        <authorList>
            <person name="Yoshida M."/>
            <person name="Uomi M."/>
            <person name="Waturangi D."/>
            <person name="Ekaputri J.J."/>
            <person name="Setiamarga D.H.E."/>
        </authorList>
    </citation>
    <scope>NUCLEOTIDE SEQUENCE [LARGE SCALE GENOMIC DNA]</scope>
    <source>
        <strain evidence="7 8">IDN1</strain>
    </source>
</reference>
<dbReference type="Proteomes" id="UP000464658">
    <property type="component" value="Chromosome"/>
</dbReference>